<dbReference type="InterPro" id="IPR000836">
    <property type="entry name" value="PRTase_dom"/>
</dbReference>
<dbReference type="GO" id="GO:0006164">
    <property type="term" value="P:purine nucleotide biosynthetic process"/>
    <property type="evidence" value="ECO:0007669"/>
    <property type="project" value="TreeGrafter"/>
</dbReference>
<name>A0A7L7SGJ2_9CAUD</name>
<dbReference type="RefSeq" id="YP_010672372.1">
    <property type="nucleotide sequence ID" value="NC_070976.1"/>
</dbReference>
<proteinExistence type="predicted"/>
<dbReference type="GO" id="GO:0004749">
    <property type="term" value="F:ribose phosphate diphosphokinase activity"/>
    <property type="evidence" value="ECO:0007669"/>
    <property type="project" value="TreeGrafter"/>
</dbReference>
<dbReference type="EMBL" id="MT740244">
    <property type="protein sequence ID" value="QOC54895.1"/>
    <property type="molecule type" value="Genomic_DNA"/>
</dbReference>
<dbReference type="KEGG" id="vg:77948647"/>
<dbReference type="InterPro" id="IPR005946">
    <property type="entry name" value="Rib-P_diPkinase"/>
</dbReference>
<dbReference type="Gene3D" id="3.40.50.2020">
    <property type="match status" value="2"/>
</dbReference>
<dbReference type="Pfam" id="PF00156">
    <property type="entry name" value="Pribosyltran"/>
    <property type="match status" value="1"/>
</dbReference>
<reference evidence="2 3" key="1">
    <citation type="submission" date="2020-07" db="EMBL/GenBank/DDBJ databases">
        <title>Bacteriophages application to control Proteus mirabilis infection.</title>
        <authorList>
            <person name="Connerton I.F."/>
        </authorList>
    </citation>
    <scope>NUCLEOTIDE SEQUENCE [LARGE SCALE GENOMIC DNA]</scope>
</reference>
<dbReference type="PANTHER" id="PTHR10210:SF41">
    <property type="entry name" value="RIBOSE-PHOSPHATE PYROPHOSPHOKINASE 1, CHLOROPLASTIC"/>
    <property type="match status" value="1"/>
</dbReference>
<dbReference type="GeneID" id="77948647"/>
<evidence type="ECO:0000259" key="1">
    <source>
        <dbReference type="Pfam" id="PF00156"/>
    </source>
</evidence>
<evidence type="ECO:0000313" key="2">
    <source>
        <dbReference type="EMBL" id="QOC54895.1"/>
    </source>
</evidence>
<dbReference type="PANTHER" id="PTHR10210">
    <property type="entry name" value="RIBOSE-PHOSPHATE DIPHOSPHOKINASE FAMILY MEMBER"/>
    <property type="match status" value="1"/>
</dbReference>
<evidence type="ECO:0000313" key="3">
    <source>
        <dbReference type="Proteomes" id="UP000524862"/>
    </source>
</evidence>
<dbReference type="GO" id="GO:0006015">
    <property type="term" value="P:5-phosphoribose 1-diphosphate biosynthetic process"/>
    <property type="evidence" value="ECO:0007669"/>
    <property type="project" value="TreeGrafter"/>
</dbReference>
<organism evidence="2 3">
    <name type="scientific">Proteus phage 3H10_20</name>
    <dbReference type="NCBI Taxonomy" id="2772448"/>
    <lineage>
        <taxon>Viruses</taxon>
        <taxon>Duplodnaviria</taxon>
        <taxon>Heunggongvirae</taxon>
        <taxon>Uroviricota</taxon>
        <taxon>Caudoviricetes</taxon>
        <taxon>Grimontviridae</taxon>
        <taxon>Privateervirus</taxon>
        <taxon>Privateervirus 3H1020</taxon>
    </lineage>
</organism>
<dbReference type="InterPro" id="IPR029057">
    <property type="entry name" value="PRTase-like"/>
</dbReference>
<dbReference type="GO" id="GO:0002189">
    <property type="term" value="C:ribose phosphate diphosphokinase complex"/>
    <property type="evidence" value="ECO:0007669"/>
    <property type="project" value="TreeGrafter"/>
</dbReference>
<protein>
    <submittedName>
        <fullName evidence="2">Phosphoribosyl transferase</fullName>
    </submittedName>
</protein>
<feature type="domain" description="Phosphoribosyltransferase" evidence="1">
    <location>
        <begin position="175"/>
        <end position="239"/>
    </location>
</feature>
<accession>A0A7L7SGJ2</accession>
<keyword evidence="2" id="KW-0808">Transferase</keyword>
<keyword evidence="3" id="KW-1185">Reference proteome</keyword>
<sequence length="270" mass="30079">MIHVTMNGIPQEFDLFSFNGGERHAKLLSKPPVVVIDVEMICSLRSSDEVIDMLLIHDVVSRMKRKDGNLKIIFEYLPFARQDRVTSKTECFSLKVFANLVNSLNADEVILIDPHSDVAPALINNSSVIKQSQVFLQYKHALPIGEMFKGKTIFVSPDAGADKKIHELSKLFNKPVIHASKIRDTSTGEITGVEVNTSIDYCDTNLIIVDDICDGGRTFIEVAKALRAKGNPESISLFVTNGIFSKGKEVFEGIIDHVYAVYDWTGQTFK</sequence>
<dbReference type="Proteomes" id="UP000524862">
    <property type="component" value="Segment"/>
</dbReference>
<dbReference type="GO" id="GO:0000287">
    <property type="term" value="F:magnesium ion binding"/>
    <property type="evidence" value="ECO:0007669"/>
    <property type="project" value="InterPro"/>
</dbReference>
<dbReference type="CDD" id="cd06223">
    <property type="entry name" value="PRTases_typeI"/>
    <property type="match status" value="1"/>
</dbReference>
<dbReference type="SUPFAM" id="SSF53271">
    <property type="entry name" value="PRTase-like"/>
    <property type="match status" value="1"/>
</dbReference>